<evidence type="ECO:0000313" key="2">
    <source>
        <dbReference type="Proteomes" id="UP000018001"/>
    </source>
</evidence>
<keyword evidence="2" id="KW-1185">Reference proteome</keyword>
<dbReference type="InParanoid" id="V5FTP9"/>
<sequence>MQKSQLSSPAQPTQSRKDRALAIKKAQEEALIRLPSNTLYIVLWIRSDPPQPNDFHWGYYFHVNSQGGLKYHMRNFGGGWIPDHGSTAGVFKSNFLCVLIRIATVPEASHGRLDQIMRSRDGDVNSIPNVTCRVWLMTILQTLAQNGIVRCSNIDALQQECIGFGNEYSAAAASNTQPRPVVGSRLCA</sequence>
<gene>
    <name evidence="1" type="ORF">PVAR5_1676</name>
</gene>
<organism evidence="1 2">
    <name type="scientific">Byssochlamys spectabilis (strain No. 5 / NBRC 109023)</name>
    <name type="common">Paecilomyces variotii</name>
    <dbReference type="NCBI Taxonomy" id="1356009"/>
    <lineage>
        <taxon>Eukaryota</taxon>
        <taxon>Fungi</taxon>
        <taxon>Dikarya</taxon>
        <taxon>Ascomycota</taxon>
        <taxon>Pezizomycotina</taxon>
        <taxon>Eurotiomycetes</taxon>
        <taxon>Eurotiomycetidae</taxon>
        <taxon>Eurotiales</taxon>
        <taxon>Thermoascaceae</taxon>
        <taxon>Paecilomyces</taxon>
    </lineage>
</organism>
<dbReference type="HOGENOM" id="CLU_095741_0_0_1"/>
<dbReference type="Proteomes" id="UP000018001">
    <property type="component" value="Unassembled WGS sequence"/>
</dbReference>
<dbReference type="eggNOG" id="ENOG502SQ06">
    <property type="taxonomic scope" value="Eukaryota"/>
</dbReference>
<proteinExistence type="predicted"/>
<reference evidence="2" key="1">
    <citation type="journal article" date="2014" name="Genome Announc.">
        <title>Draft genome sequence of the formaldehyde-resistant fungus Byssochlamys spectabilis No. 5 (anamorph Paecilomyces variotii No. 5) (NBRC109023).</title>
        <authorList>
            <person name="Oka T."/>
            <person name="Ekino K."/>
            <person name="Fukuda K."/>
            <person name="Nomura Y."/>
        </authorList>
    </citation>
    <scope>NUCLEOTIDE SEQUENCE [LARGE SCALE GENOMIC DNA]</scope>
    <source>
        <strain evidence="2">No. 5 / NBRC 109023</strain>
    </source>
</reference>
<accession>V5FTP9</accession>
<dbReference type="EMBL" id="BAUL01000043">
    <property type="protein sequence ID" value="GAD93076.1"/>
    <property type="molecule type" value="Genomic_DNA"/>
</dbReference>
<dbReference type="OrthoDB" id="3016366at2759"/>
<comment type="caution">
    <text evidence="1">The sequence shown here is derived from an EMBL/GenBank/DDBJ whole genome shotgun (WGS) entry which is preliminary data.</text>
</comment>
<dbReference type="AlphaFoldDB" id="V5FTP9"/>
<protein>
    <submittedName>
        <fullName evidence="1">Uncharacterized protein</fullName>
    </submittedName>
</protein>
<name>V5FTP9_BYSSN</name>
<evidence type="ECO:0000313" key="1">
    <source>
        <dbReference type="EMBL" id="GAD93076.1"/>
    </source>
</evidence>